<dbReference type="Pfam" id="PF03732">
    <property type="entry name" value="Retrotrans_gag"/>
    <property type="match status" value="1"/>
</dbReference>
<protein>
    <recommendedName>
        <fullName evidence="1">Retrotransposon gag domain-containing protein</fullName>
    </recommendedName>
</protein>
<reference evidence="2 3" key="1">
    <citation type="submission" date="2023-08" db="EMBL/GenBank/DDBJ databases">
        <title>Black Yeasts Isolated from many extreme environments.</title>
        <authorList>
            <person name="Coleine C."/>
            <person name="Stajich J.E."/>
            <person name="Selbmann L."/>
        </authorList>
    </citation>
    <scope>NUCLEOTIDE SEQUENCE [LARGE SCALE GENOMIC DNA]</scope>
    <source>
        <strain evidence="2 3">CCFEE 536</strain>
    </source>
</reference>
<evidence type="ECO:0000259" key="1">
    <source>
        <dbReference type="Pfam" id="PF03732"/>
    </source>
</evidence>
<dbReference type="EMBL" id="JAVRRA010001851">
    <property type="protein sequence ID" value="KAK5278993.1"/>
    <property type="molecule type" value="Genomic_DNA"/>
</dbReference>
<accession>A0ABR0M5D6</accession>
<keyword evidence="3" id="KW-1185">Reference proteome</keyword>
<evidence type="ECO:0000313" key="3">
    <source>
        <dbReference type="Proteomes" id="UP001357485"/>
    </source>
</evidence>
<dbReference type="InterPro" id="IPR005162">
    <property type="entry name" value="Retrotrans_gag_dom"/>
</dbReference>
<organism evidence="2 3">
    <name type="scientific">Cryomyces antarcticus</name>
    <dbReference type="NCBI Taxonomy" id="329879"/>
    <lineage>
        <taxon>Eukaryota</taxon>
        <taxon>Fungi</taxon>
        <taxon>Dikarya</taxon>
        <taxon>Ascomycota</taxon>
        <taxon>Pezizomycotina</taxon>
        <taxon>Dothideomycetes</taxon>
        <taxon>Dothideomycetes incertae sedis</taxon>
        <taxon>Cryomyces</taxon>
    </lineage>
</organism>
<dbReference type="Proteomes" id="UP001357485">
    <property type="component" value="Unassembled WGS sequence"/>
</dbReference>
<evidence type="ECO:0000313" key="2">
    <source>
        <dbReference type="EMBL" id="KAK5278993.1"/>
    </source>
</evidence>
<proteinExistence type="predicted"/>
<feature type="domain" description="Retrotransposon gag" evidence="1">
    <location>
        <begin position="17"/>
        <end position="96"/>
    </location>
</feature>
<feature type="non-terminal residue" evidence="2">
    <location>
        <position position="144"/>
    </location>
</feature>
<name>A0ABR0M5D6_9PEZI</name>
<feature type="non-terminal residue" evidence="2">
    <location>
        <position position="1"/>
    </location>
</feature>
<comment type="caution">
    <text evidence="2">The sequence shown here is derived from an EMBL/GenBank/DDBJ whole genome shotgun (WGS) entry which is preliminary data.</text>
</comment>
<sequence length="144" mass="16836">GHRRVLVAQQYLRRSAADSWEGWKQEKRQRGLGATYTWNEFETHLRDRIEDPINRSQNQSEHYFNATQKQGQSVQDFVAYAERLRKEVPGNQDDDNFLAYLRAKFLPEIREGLLQYSENPTTRQGLIALAQRVEQRLKKKSGGG</sequence>
<gene>
    <name evidence="2" type="ORF">LTR16_008082</name>
</gene>